<keyword evidence="9" id="KW-1185">Reference proteome</keyword>
<dbReference type="GO" id="GO:0009097">
    <property type="term" value="P:isoleucine biosynthetic process"/>
    <property type="evidence" value="ECO:0007669"/>
    <property type="project" value="TreeGrafter"/>
</dbReference>
<dbReference type="SUPFAM" id="SSF52467">
    <property type="entry name" value="DHS-like NAD/FAD-binding domain"/>
    <property type="match status" value="1"/>
</dbReference>
<gene>
    <name evidence="8" type="ORF">GEU84_002770</name>
</gene>
<dbReference type="GO" id="GO:0050660">
    <property type="term" value="F:flavin adenine dinucleotide binding"/>
    <property type="evidence" value="ECO:0007669"/>
    <property type="project" value="TreeGrafter"/>
</dbReference>
<keyword evidence="3 4" id="KW-0786">Thiamine pyrophosphate</keyword>
<dbReference type="Gene3D" id="3.40.50.1220">
    <property type="entry name" value="TPP-binding domain"/>
    <property type="match status" value="1"/>
</dbReference>
<dbReference type="InterPro" id="IPR000399">
    <property type="entry name" value="TPP-bd_CS"/>
</dbReference>
<evidence type="ECO:0000259" key="6">
    <source>
        <dbReference type="Pfam" id="PF02775"/>
    </source>
</evidence>
<evidence type="ECO:0000313" key="9">
    <source>
        <dbReference type="Proteomes" id="UP000484076"/>
    </source>
</evidence>
<dbReference type="GO" id="GO:0003984">
    <property type="term" value="F:acetolactate synthase activity"/>
    <property type="evidence" value="ECO:0007669"/>
    <property type="project" value="TreeGrafter"/>
</dbReference>
<dbReference type="RefSeq" id="WP_152823947.1">
    <property type="nucleotide sequence ID" value="NZ_WHUT02000001.1"/>
</dbReference>
<dbReference type="FunFam" id="3.40.50.970:FF:000007">
    <property type="entry name" value="Acetolactate synthase"/>
    <property type="match status" value="1"/>
</dbReference>
<dbReference type="GO" id="GO:0000287">
    <property type="term" value="F:magnesium ion binding"/>
    <property type="evidence" value="ECO:0007669"/>
    <property type="project" value="InterPro"/>
</dbReference>
<dbReference type="SUPFAM" id="SSF52518">
    <property type="entry name" value="Thiamin diphosphate-binding fold (THDP-binding)"/>
    <property type="match status" value="2"/>
</dbReference>
<dbReference type="InterPro" id="IPR012001">
    <property type="entry name" value="Thiamin_PyroP_enz_TPP-bd_dom"/>
</dbReference>
<dbReference type="GO" id="GO:0030976">
    <property type="term" value="F:thiamine pyrophosphate binding"/>
    <property type="evidence" value="ECO:0007669"/>
    <property type="project" value="InterPro"/>
</dbReference>
<feature type="domain" description="Thiamine pyrophosphate enzyme central" evidence="5">
    <location>
        <begin position="197"/>
        <end position="331"/>
    </location>
</feature>
<organism evidence="8 9">
    <name type="scientific">Fertoeibacter niger</name>
    <dbReference type="NCBI Taxonomy" id="2656921"/>
    <lineage>
        <taxon>Bacteria</taxon>
        <taxon>Pseudomonadati</taxon>
        <taxon>Pseudomonadota</taxon>
        <taxon>Alphaproteobacteria</taxon>
        <taxon>Rhodobacterales</taxon>
        <taxon>Paracoccaceae</taxon>
        <taxon>Fertoeibacter</taxon>
    </lineage>
</organism>
<reference evidence="8" key="1">
    <citation type="submission" date="2020-05" db="EMBL/GenBank/DDBJ databases">
        <title>Fertoebacter nigrum gen. nov., sp. nov., a new member of the family Rhodobacteraceae.</title>
        <authorList>
            <person name="Szuroczki S."/>
            <person name="Abbaszade G."/>
            <person name="Buni D."/>
            <person name="Schumann P."/>
            <person name="Toth E."/>
        </authorList>
    </citation>
    <scope>NUCLEOTIDE SEQUENCE</scope>
    <source>
        <strain evidence="8">RG-N-1a</strain>
    </source>
</reference>
<dbReference type="InterPro" id="IPR012000">
    <property type="entry name" value="Thiamin_PyroP_enz_cen_dom"/>
</dbReference>
<evidence type="ECO:0000313" key="8">
    <source>
        <dbReference type="EMBL" id="NUB43294.1"/>
    </source>
</evidence>
<dbReference type="Proteomes" id="UP000484076">
    <property type="component" value="Unassembled WGS sequence"/>
</dbReference>
<feature type="domain" description="Thiamine pyrophosphate enzyme TPP-binding" evidence="6">
    <location>
        <begin position="385"/>
        <end position="530"/>
    </location>
</feature>
<name>A0A8X8KJK2_9RHOB</name>
<evidence type="ECO:0000256" key="4">
    <source>
        <dbReference type="RuleBase" id="RU362132"/>
    </source>
</evidence>
<accession>A0A8X8KJK2</accession>
<dbReference type="CDD" id="cd07035">
    <property type="entry name" value="TPP_PYR_POX_like"/>
    <property type="match status" value="1"/>
</dbReference>
<dbReference type="GO" id="GO:0009099">
    <property type="term" value="P:L-valine biosynthetic process"/>
    <property type="evidence" value="ECO:0007669"/>
    <property type="project" value="TreeGrafter"/>
</dbReference>
<evidence type="ECO:0000256" key="2">
    <source>
        <dbReference type="ARBA" id="ARBA00022679"/>
    </source>
</evidence>
<dbReference type="InterPro" id="IPR011766">
    <property type="entry name" value="TPP_enzyme_TPP-bd"/>
</dbReference>
<dbReference type="Pfam" id="PF00205">
    <property type="entry name" value="TPP_enzyme_M"/>
    <property type="match status" value="1"/>
</dbReference>
<proteinExistence type="inferred from homology"/>
<dbReference type="EMBL" id="WHUT02000001">
    <property type="protein sequence ID" value="NUB43294.1"/>
    <property type="molecule type" value="Genomic_DNA"/>
</dbReference>
<feature type="domain" description="Thiamine pyrophosphate enzyme N-terminal TPP-binding" evidence="7">
    <location>
        <begin position="9"/>
        <end position="123"/>
    </location>
</feature>
<evidence type="ECO:0000256" key="1">
    <source>
        <dbReference type="ARBA" id="ARBA00007812"/>
    </source>
</evidence>
<dbReference type="Pfam" id="PF02775">
    <property type="entry name" value="TPP_enzyme_C"/>
    <property type="match status" value="1"/>
</dbReference>
<dbReference type="Gene3D" id="3.40.50.970">
    <property type="match status" value="2"/>
</dbReference>
<dbReference type="PROSITE" id="PS00187">
    <property type="entry name" value="TPP_ENZYMES"/>
    <property type="match status" value="1"/>
</dbReference>
<dbReference type="PANTHER" id="PTHR18968">
    <property type="entry name" value="THIAMINE PYROPHOSPHATE ENZYMES"/>
    <property type="match status" value="1"/>
</dbReference>
<dbReference type="InterPro" id="IPR029035">
    <property type="entry name" value="DHS-like_NAD/FAD-binding_dom"/>
</dbReference>
<keyword evidence="2" id="KW-0808">Transferase</keyword>
<comment type="similarity">
    <text evidence="1 4">Belongs to the TPP enzyme family.</text>
</comment>
<evidence type="ECO:0000256" key="3">
    <source>
        <dbReference type="ARBA" id="ARBA00023052"/>
    </source>
</evidence>
<sequence length="542" mass="57336">MPQDTTLPRAADLLAGRLYQAGCRHAFGMPGGEVLTLIDALEKAGIRFILCKHENAAGFMAEGVHHRDGAPGILVATIGPGAMNGVNVVANALQDRVPLIVLTGCTDADEALRYTHQVMDHQAVFAPITKATFRLTAAGADIIADKAVGIATEGRSGPVHIDVPISVADAPVTVDRLRRRAVALPLEPAPSEGFALAQDWLAAAERPLMIVGLDAVKDGAGPVIRHFAETFGVPYLTTYKAKGIVPEDHPLCLGGAGLSPLADRHLLPLLRAADLILCVGYDPIEMRQGWTEIWHPDDTRVIDISAVPNHHYVHQAGVNIVADTGAALTALAREITPRKTWAGGEPGQTQAALAAAFPRDDDWGAAGVIAECAAVLPRDTIASVDSGAHRILLSQMWRCGEPRALLQSSGLCTMGCAVPLAMGVSVVEPARTVVSFSGDAGMLMVAGELSTAAELGLRTIFVVFVDASLALIELKQRQRQMPNTGVDFARHDFAAIGRAFGGHGVTVDNRADLRAALEQAMQADRFTLIAAAIDRRSYDGRI</sequence>
<dbReference type="InterPro" id="IPR045229">
    <property type="entry name" value="TPP_enz"/>
</dbReference>
<dbReference type="Pfam" id="PF02776">
    <property type="entry name" value="TPP_enzyme_N"/>
    <property type="match status" value="1"/>
</dbReference>
<dbReference type="PANTHER" id="PTHR18968:SF129">
    <property type="entry name" value="ACETOLACTATE SYNTHASE"/>
    <property type="match status" value="1"/>
</dbReference>
<comment type="caution">
    <text evidence="8">The sequence shown here is derived from an EMBL/GenBank/DDBJ whole genome shotgun (WGS) entry which is preliminary data.</text>
</comment>
<dbReference type="InterPro" id="IPR029061">
    <property type="entry name" value="THDP-binding"/>
</dbReference>
<evidence type="ECO:0000259" key="7">
    <source>
        <dbReference type="Pfam" id="PF02776"/>
    </source>
</evidence>
<dbReference type="GO" id="GO:0005948">
    <property type="term" value="C:acetolactate synthase complex"/>
    <property type="evidence" value="ECO:0007669"/>
    <property type="project" value="TreeGrafter"/>
</dbReference>
<protein>
    <submittedName>
        <fullName evidence="8">Thiamine pyrophosphate-binding protein</fullName>
    </submittedName>
</protein>
<dbReference type="AlphaFoldDB" id="A0A8X8KJK2"/>
<evidence type="ECO:0000259" key="5">
    <source>
        <dbReference type="Pfam" id="PF00205"/>
    </source>
</evidence>